<dbReference type="Gene3D" id="2.40.50.140">
    <property type="entry name" value="Nucleic acid-binding proteins"/>
    <property type="match status" value="1"/>
</dbReference>
<evidence type="ECO:0000256" key="2">
    <source>
        <dbReference type="ARBA" id="ARBA00022840"/>
    </source>
</evidence>
<protein>
    <recommendedName>
        <fullName evidence="3">ATPase AAA-type core domain-containing protein</fullName>
    </recommendedName>
</protein>
<dbReference type="InterPro" id="IPR003959">
    <property type="entry name" value="ATPase_AAA_core"/>
</dbReference>
<dbReference type="Pfam" id="PF00004">
    <property type="entry name" value="AAA"/>
    <property type="match status" value="1"/>
</dbReference>
<dbReference type="Gene3D" id="3.40.50.300">
    <property type="entry name" value="P-loop containing nucleotide triphosphate hydrolases"/>
    <property type="match status" value="1"/>
</dbReference>
<name>A0ABD2KI37_HETSC</name>
<reference evidence="4 5" key="1">
    <citation type="submission" date="2024-10" db="EMBL/GenBank/DDBJ databases">
        <authorList>
            <person name="Kim D."/>
        </authorList>
    </citation>
    <scope>NUCLEOTIDE SEQUENCE [LARGE SCALE GENOMIC DNA]</scope>
    <source>
        <strain evidence="4">Taebaek</strain>
    </source>
</reference>
<dbReference type="InterPro" id="IPR027417">
    <property type="entry name" value="P-loop_NTPase"/>
</dbReference>
<dbReference type="InterPro" id="IPR050221">
    <property type="entry name" value="26S_Proteasome_ATPase"/>
</dbReference>
<organism evidence="4 5">
    <name type="scientific">Heterodera schachtii</name>
    <name type="common">Sugarbeet cyst nematode worm</name>
    <name type="synonym">Tylenchus schachtii</name>
    <dbReference type="NCBI Taxonomy" id="97005"/>
    <lineage>
        <taxon>Eukaryota</taxon>
        <taxon>Metazoa</taxon>
        <taxon>Ecdysozoa</taxon>
        <taxon>Nematoda</taxon>
        <taxon>Chromadorea</taxon>
        <taxon>Rhabditida</taxon>
        <taxon>Tylenchina</taxon>
        <taxon>Tylenchomorpha</taxon>
        <taxon>Tylenchoidea</taxon>
        <taxon>Heteroderidae</taxon>
        <taxon>Heteroderinae</taxon>
        <taxon>Heterodera</taxon>
    </lineage>
</organism>
<comment type="caution">
    <text evidence="4">The sequence shown here is derived from an EMBL/GenBank/DDBJ whole genome shotgun (WGS) entry which is preliminary data.</text>
</comment>
<proteinExistence type="predicted"/>
<accession>A0ABD2KI37</accession>
<gene>
    <name evidence="4" type="ORF">niasHS_000918</name>
</gene>
<dbReference type="GO" id="GO:0005524">
    <property type="term" value="F:ATP binding"/>
    <property type="evidence" value="ECO:0007669"/>
    <property type="project" value="UniProtKB-KW"/>
</dbReference>
<keyword evidence="2" id="KW-0067">ATP-binding</keyword>
<keyword evidence="1" id="KW-0547">Nucleotide-binding</keyword>
<evidence type="ECO:0000256" key="1">
    <source>
        <dbReference type="ARBA" id="ARBA00022741"/>
    </source>
</evidence>
<feature type="domain" description="ATPase AAA-type core" evidence="3">
    <location>
        <begin position="204"/>
        <end position="283"/>
    </location>
</feature>
<dbReference type="InterPro" id="IPR012340">
    <property type="entry name" value="NA-bd_OB-fold"/>
</dbReference>
<dbReference type="PANTHER" id="PTHR23073">
    <property type="entry name" value="26S PROTEASOME REGULATORY SUBUNIT"/>
    <property type="match status" value="1"/>
</dbReference>
<evidence type="ECO:0000259" key="3">
    <source>
        <dbReference type="Pfam" id="PF00004"/>
    </source>
</evidence>
<dbReference type="Proteomes" id="UP001620645">
    <property type="component" value="Unassembled WGS sequence"/>
</dbReference>
<evidence type="ECO:0000313" key="4">
    <source>
        <dbReference type="EMBL" id="KAL3102590.1"/>
    </source>
</evidence>
<evidence type="ECO:0000313" key="5">
    <source>
        <dbReference type="Proteomes" id="UP001620645"/>
    </source>
</evidence>
<dbReference type="EMBL" id="JBICCN010000023">
    <property type="protein sequence ID" value="KAL3102590.1"/>
    <property type="molecule type" value="Genomic_DNA"/>
</dbReference>
<dbReference type="AlphaFoldDB" id="A0ABD2KI37"/>
<dbReference type="SUPFAM" id="SSF52540">
    <property type="entry name" value="P-loop containing nucleoside triphosphate hydrolases"/>
    <property type="match status" value="1"/>
</dbReference>
<keyword evidence="5" id="KW-1185">Reference proteome</keyword>
<sequence>MAHPAGDVTDAEVLNMSSDQIDERVRQLDEEIRVMRDEMRKIAYNIKTMGTKTKENNKQMQKYMKMPWLVANVVEILDLADDQAEGEEEGSSSDLDALQKRGAVIKISKGLVMFLPRIGLVGPDELKPGDLVGVNDDTYHIIAKLPPHFDRRVKAMEVVERPTETYSGIGGCETQIKELKEAIVLPMTKKELFIKIGIHPPKGVLMYGPPGGGNFSLFKELAKTLLARAVASQTKATFLRLSGTLLNQVGLGDGAKMVQNAFELAKQKAPAIIFIDELDAIGARIFEFAL</sequence>